<sequence length="452" mass="50435">MSAASKRAFEEILNKSKRNISIAKSVAGMDSLSEARPVFENFAADANQTEDDHALQRQYRPLFGKDGINESPIGCHPDFRELRGTSNTEYHYICSLFIDIKNSTRLSFLYPLEDVVSIKNSILKAAAEVVRCLDGYVHRFMGDAALAYFGGRNHSKDDSIINAINCASLLESLMTGTIIPVLEAQGYKGSDLGFRIGLDYGPTEEVLWASYGSAQVNEVTATSFYVDVASKLQSMAKKNQAMLGESIISDIDLPLEYLKIKTIISNGVQEEVEHLNRTYTNRQGVPFKYKVREMNHVAYRDLLPFSASEKAAFNSSSAIGNDKIEFRCFTITDGTRCAYPSVSRALSKNQKLKFKLTILKSLADYESYPLTVQFTKTNYGKEAALGKQAGAFPRDAEQVTIPTSNVTSAFEPAQNIEFDETAQYRGLHTMEVEVRNSTHNLIYRHKIGIYIE</sequence>
<organism evidence="2 3">
    <name type="scientific">Pseudomonas vranovensis</name>
    <dbReference type="NCBI Taxonomy" id="321661"/>
    <lineage>
        <taxon>Bacteria</taxon>
        <taxon>Pseudomonadati</taxon>
        <taxon>Pseudomonadota</taxon>
        <taxon>Gammaproteobacteria</taxon>
        <taxon>Pseudomonadales</taxon>
        <taxon>Pseudomonadaceae</taxon>
        <taxon>Pseudomonas</taxon>
    </lineage>
</organism>
<dbReference type="RefSeq" id="WP_123566743.1">
    <property type="nucleotide sequence ID" value="NZ_MOAM01000024.1"/>
</dbReference>
<dbReference type="PROSITE" id="PS50125">
    <property type="entry name" value="GUANYLATE_CYCLASE_2"/>
    <property type="match status" value="1"/>
</dbReference>
<dbReference type="CDD" id="cd07302">
    <property type="entry name" value="CHD"/>
    <property type="match status" value="1"/>
</dbReference>
<name>A0A423DGP9_9PSED</name>
<reference evidence="2 3" key="1">
    <citation type="submission" date="2016-10" db="EMBL/GenBank/DDBJ databases">
        <title>Comparative genome analysis of multiple Pseudomonas spp. focuses on biocontrol and plant growth promoting traits.</title>
        <authorList>
            <person name="Tao X.-Y."/>
            <person name="Taylor C.G."/>
        </authorList>
    </citation>
    <scope>NUCLEOTIDE SEQUENCE [LARGE SCALE GENOMIC DNA]</scope>
    <source>
        <strain evidence="2 3">15D11</strain>
    </source>
</reference>
<dbReference type="PANTHER" id="PTHR43081">
    <property type="entry name" value="ADENYLATE CYCLASE, TERMINAL-DIFFERENTIATION SPECIFIC-RELATED"/>
    <property type="match status" value="1"/>
</dbReference>
<proteinExistence type="predicted"/>
<evidence type="ECO:0000313" key="3">
    <source>
        <dbReference type="Proteomes" id="UP000285286"/>
    </source>
</evidence>
<dbReference type="InterPro" id="IPR040511">
    <property type="entry name" value="AGS_C"/>
</dbReference>
<accession>A0A423DGP9</accession>
<dbReference type="GO" id="GO:0004016">
    <property type="term" value="F:adenylate cyclase activity"/>
    <property type="evidence" value="ECO:0007669"/>
    <property type="project" value="UniProtKB-ARBA"/>
</dbReference>
<dbReference type="InterPro" id="IPR050697">
    <property type="entry name" value="Adenylyl/Guanylyl_Cyclase_3/4"/>
</dbReference>
<comment type="caution">
    <text evidence="2">The sequence shown here is derived from an EMBL/GenBank/DDBJ whole genome shotgun (WGS) entry which is preliminary data.</text>
</comment>
<dbReference type="InterPro" id="IPR001054">
    <property type="entry name" value="A/G_cyclase"/>
</dbReference>
<protein>
    <recommendedName>
        <fullName evidence="1">Guanylate cyclase domain-containing protein</fullName>
    </recommendedName>
</protein>
<dbReference type="GO" id="GO:0009190">
    <property type="term" value="P:cyclic nucleotide biosynthetic process"/>
    <property type="evidence" value="ECO:0007669"/>
    <property type="project" value="InterPro"/>
</dbReference>
<evidence type="ECO:0000259" key="1">
    <source>
        <dbReference type="PROSITE" id="PS50125"/>
    </source>
</evidence>
<dbReference type="Pfam" id="PF18134">
    <property type="entry name" value="AGS_C"/>
    <property type="match status" value="1"/>
</dbReference>
<dbReference type="GO" id="GO:0035556">
    <property type="term" value="P:intracellular signal transduction"/>
    <property type="evidence" value="ECO:0007669"/>
    <property type="project" value="InterPro"/>
</dbReference>
<dbReference type="Proteomes" id="UP000285286">
    <property type="component" value="Unassembled WGS sequence"/>
</dbReference>
<evidence type="ECO:0000313" key="2">
    <source>
        <dbReference type="EMBL" id="ROL70730.1"/>
    </source>
</evidence>
<gene>
    <name evidence="2" type="ORF">BHU25_16865</name>
</gene>
<dbReference type="Gene3D" id="3.30.70.1230">
    <property type="entry name" value="Nucleotide cyclase"/>
    <property type="match status" value="1"/>
</dbReference>
<dbReference type="PANTHER" id="PTHR43081:SF1">
    <property type="entry name" value="ADENYLATE CYCLASE, TERMINAL-DIFFERENTIATION SPECIFIC"/>
    <property type="match status" value="1"/>
</dbReference>
<keyword evidence="3" id="KW-1185">Reference proteome</keyword>
<feature type="domain" description="Guanylate cyclase" evidence="1">
    <location>
        <begin position="94"/>
        <end position="233"/>
    </location>
</feature>
<dbReference type="SUPFAM" id="SSF55073">
    <property type="entry name" value="Nucleotide cyclase"/>
    <property type="match status" value="1"/>
</dbReference>
<dbReference type="InterPro" id="IPR029787">
    <property type="entry name" value="Nucleotide_cyclase"/>
</dbReference>
<dbReference type="EMBL" id="MOAM01000024">
    <property type="protein sequence ID" value="ROL70730.1"/>
    <property type="molecule type" value="Genomic_DNA"/>
</dbReference>
<dbReference type="AlphaFoldDB" id="A0A423DGP9"/>